<dbReference type="InterPro" id="IPR004238">
    <property type="entry name" value="ECP63-like_dom"/>
</dbReference>
<feature type="region of interest" description="Disordered" evidence="1">
    <location>
        <begin position="206"/>
        <end position="227"/>
    </location>
</feature>
<dbReference type="Gene3D" id="6.10.140.1430">
    <property type="match status" value="1"/>
</dbReference>
<dbReference type="GO" id="GO:0009631">
    <property type="term" value="P:cold acclimation"/>
    <property type="evidence" value="ECO:0007669"/>
    <property type="project" value="TreeGrafter"/>
</dbReference>
<dbReference type="Pfam" id="PF02987">
    <property type="entry name" value="LEA_4"/>
    <property type="match status" value="1"/>
</dbReference>
<evidence type="ECO:0000259" key="2">
    <source>
        <dbReference type="Pfam" id="PF02987"/>
    </source>
</evidence>
<reference evidence="3 4" key="1">
    <citation type="submission" date="2024-01" db="EMBL/GenBank/DDBJ databases">
        <title>The genomes of 5 underutilized Papilionoideae crops provide insights into root nodulation and disease resistance.</title>
        <authorList>
            <person name="Yuan L."/>
        </authorList>
    </citation>
    <scope>NUCLEOTIDE SEQUENCE [LARGE SCALE GENOMIC DNA]</scope>
    <source>
        <strain evidence="3">LY-2023</strain>
        <tissue evidence="3">Leaf</tissue>
    </source>
</reference>
<dbReference type="PANTHER" id="PTHR47877:SF4">
    <property type="entry name" value="LATE EMBRYOGENESIS ABUNDANT PROTEIN ECP63"/>
    <property type="match status" value="1"/>
</dbReference>
<organism evidence="3 4">
    <name type="scientific">Clitoria ternatea</name>
    <name type="common">Butterfly pea</name>
    <dbReference type="NCBI Taxonomy" id="43366"/>
    <lineage>
        <taxon>Eukaryota</taxon>
        <taxon>Viridiplantae</taxon>
        <taxon>Streptophyta</taxon>
        <taxon>Embryophyta</taxon>
        <taxon>Tracheophyta</taxon>
        <taxon>Spermatophyta</taxon>
        <taxon>Magnoliopsida</taxon>
        <taxon>eudicotyledons</taxon>
        <taxon>Gunneridae</taxon>
        <taxon>Pentapetalae</taxon>
        <taxon>rosids</taxon>
        <taxon>fabids</taxon>
        <taxon>Fabales</taxon>
        <taxon>Fabaceae</taxon>
        <taxon>Papilionoideae</taxon>
        <taxon>50 kb inversion clade</taxon>
        <taxon>NPAAA clade</taxon>
        <taxon>indigoferoid/millettioid clade</taxon>
        <taxon>Phaseoleae</taxon>
        <taxon>Clitoria</taxon>
    </lineage>
</organism>
<accession>A0AAN9P452</accession>
<evidence type="ECO:0000313" key="3">
    <source>
        <dbReference type="EMBL" id="KAK7284942.1"/>
    </source>
</evidence>
<proteinExistence type="predicted"/>
<evidence type="ECO:0000313" key="4">
    <source>
        <dbReference type="Proteomes" id="UP001359559"/>
    </source>
</evidence>
<feature type="region of interest" description="Disordered" evidence="1">
    <location>
        <begin position="95"/>
        <end position="115"/>
    </location>
</feature>
<dbReference type="Proteomes" id="UP001359559">
    <property type="component" value="Unassembled WGS sequence"/>
</dbReference>
<protein>
    <recommendedName>
        <fullName evidence="2">Late embryogenesis abundant protein ECP63-like domain-containing protein</fullName>
    </recommendedName>
</protein>
<name>A0AAN9P452_CLITE</name>
<feature type="region of interest" description="Disordered" evidence="1">
    <location>
        <begin position="151"/>
        <end position="173"/>
    </location>
</feature>
<keyword evidence="4" id="KW-1185">Reference proteome</keyword>
<dbReference type="AlphaFoldDB" id="A0AAN9P452"/>
<evidence type="ECO:0000256" key="1">
    <source>
        <dbReference type="SAM" id="MobiDB-lite"/>
    </source>
</evidence>
<dbReference type="PANTHER" id="PTHR47877">
    <property type="entry name" value="LATE EMBRYOGENESIS ABUNDANT DOMAIN-CONTAINING PROTEIN / LEA DOMAIN-CONTAINING PROTEIN"/>
    <property type="match status" value="1"/>
</dbReference>
<feature type="compositionally biased region" description="Basic and acidic residues" evidence="1">
    <location>
        <begin position="152"/>
        <end position="173"/>
    </location>
</feature>
<dbReference type="EMBL" id="JAYKXN010000005">
    <property type="protein sequence ID" value="KAK7284942.1"/>
    <property type="molecule type" value="Genomic_DNA"/>
</dbReference>
<comment type="caution">
    <text evidence="3">The sequence shown here is derived from an EMBL/GenBank/DDBJ whole genome shotgun (WGS) entry which is preliminary data.</text>
</comment>
<sequence>MASGQQFKEDRAEAAAKLAAKDIGDINRTNERDEGYTLNSELNFKQARAEAAAKLAAKDLEDVNRAKHAAFTEHRHDEQKPGVIGSMFRAAKEAVVGKPHEEATQTNYSPGMYDSATGKAKEYKDYTAEKAKETKDATMQKAGEYADYASQKAKETKDMTMDKAKEAKDKTVEKASEYKDYTAEKAREGKDSAAGKLGELKDRAMGLFSGKKDETMEKAKGEGEYRSGEKMVIRMEESRPGVIADALKAAGQAVNDAGRMEEEGVIHVERRREKM</sequence>
<feature type="domain" description="Late embryogenesis abundant protein ECP63-like" evidence="2">
    <location>
        <begin position="124"/>
        <end position="166"/>
    </location>
</feature>
<gene>
    <name evidence="3" type="ORF">RJT34_19696</name>
</gene>
<dbReference type="GO" id="GO:0005829">
    <property type="term" value="C:cytosol"/>
    <property type="evidence" value="ECO:0007669"/>
    <property type="project" value="TreeGrafter"/>
</dbReference>